<dbReference type="InterPro" id="IPR039776">
    <property type="entry name" value="Pds5"/>
</dbReference>
<dbReference type="GO" id="GO:0051301">
    <property type="term" value="P:cell division"/>
    <property type="evidence" value="ECO:0007669"/>
    <property type="project" value="UniProtKB-KW"/>
</dbReference>
<evidence type="ECO:0000256" key="5">
    <source>
        <dbReference type="ARBA" id="ARBA00023306"/>
    </source>
</evidence>
<dbReference type="PANTHER" id="PTHR12663">
    <property type="entry name" value="ANDROGEN INDUCED INHIBITOR OF PROLIFERATION AS3 / PDS5-RELATED"/>
    <property type="match status" value="1"/>
</dbReference>
<dbReference type="PANTHER" id="PTHR12663:SF0">
    <property type="entry name" value="PRECOCIOUS DISSOCIATION OF SISTERS 5, ISOFORM A"/>
    <property type="match status" value="1"/>
</dbReference>
<dbReference type="InterPro" id="IPR016024">
    <property type="entry name" value="ARM-type_fold"/>
</dbReference>
<keyword evidence="4" id="KW-0539">Nucleus</keyword>
<evidence type="ECO:0000256" key="1">
    <source>
        <dbReference type="ARBA" id="ARBA00004123"/>
    </source>
</evidence>
<evidence type="ECO:0000313" key="6">
    <source>
        <dbReference type="EMBL" id="NOV41453.1"/>
    </source>
</evidence>
<reference evidence="6" key="1">
    <citation type="submission" date="2019-09" db="EMBL/GenBank/DDBJ databases">
        <title>Organ-specific transcriptomic study of the physiology of the cattle tick, Rhipicephalus microplus.</title>
        <authorList>
            <person name="Tirloni L."/>
            <person name="Braz G."/>
            <person name="Gandara A.C.P."/>
            <person name="Sabadin G.A."/>
            <person name="da Silva R.M."/>
            <person name="Guizzo M.G."/>
            <person name="Machado J.A."/>
            <person name="Costa E.P."/>
            <person name="Gomes H.F."/>
            <person name="Moraes J."/>
            <person name="Mota M.B.S."/>
            <person name="Mesquita R.D."/>
            <person name="Alvarenga P.H."/>
            <person name="Alves F."/>
            <person name="Seixas A."/>
            <person name="da Fonseca R.N."/>
            <person name="Fogaca A."/>
            <person name="Logullo C."/>
            <person name="Tanaka A."/>
            <person name="Daffre S."/>
            <person name="Termignoni C."/>
            <person name="Vaz I.S.Jr."/>
            <person name="Oliveira P.L."/>
            <person name="Ribeiro J.M."/>
        </authorList>
    </citation>
    <scope>NUCLEOTIDE SEQUENCE</scope>
    <source>
        <strain evidence="6">Porto Alegre</strain>
    </source>
</reference>
<dbReference type="Gene3D" id="1.25.10.10">
    <property type="entry name" value="Leucine-rich Repeat Variant"/>
    <property type="match status" value="1"/>
</dbReference>
<evidence type="ECO:0000256" key="2">
    <source>
        <dbReference type="ARBA" id="ARBA00022618"/>
    </source>
</evidence>
<sequence length="637" mass="72333">MIFPPHVQPFDSTSDTEFIERQLRACLYQCKQLKWDGNAYGEHSWVKELAQLLSHRGFLSHKSQAVRQLTAHCHTYLMVLTINDVPYSCTSLMQVLRLLVDELALLHDHTSPAHDERRSMFETLGREKLFILMHPKGRKFGAIVHNLVIALYDAVSQSLHLISAVGEFLSPILNNLELPNETLEYVFQHLILPLKEKKPYCYSLSRDLVENASLSLQATIEKLLHGLVCKHIKKNVGHVHLVRTMYLLHEVIFICPMAAPLAFSELAEMIQSQHSSERLAAVQLLSYLASNKSLSMAPRSRYMCQLYLERFNDCVSGIREACLKFSSSFLCCPEFADSVLETLAKTQASSSRSVRHMVIESVTRVALEDSTIITDKLIVLLATNTQYNASSKIRRKAIYSLGKLYRSIALDRLCPPKFISKISNIIMEAYQTANTSDRMAVVRSYSRHLVPLSLSGSYRMELLHKLYCDLDVKALKSFMQLHKNMLTAQLHLRDILEKVLTANTRTPWHSGYRGARLVEELTRDSVECGNLLDALRLQKSSEIASSRDAILKSLEDRGSRVLAEAKELFWTATLAALSEDEFRQLLAFVSEQKSAPYTHKELQLFKILSLVFPLSCGQCDYLSAMPNEQSDMNEEDA</sequence>
<protein>
    <submittedName>
        <fullName evidence="6">Putative sister chromatid cohesion protein pds5 log b-a</fullName>
    </submittedName>
</protein>
<dbReference type="SUPFAM" id="SSF48371">
    <property type="entry name" value="ARM repeat"/>
    <property type="match status" value="1"/>
</dbReference>
<dbReference type="EMBL" id="GHWJ01008716">
    <property type="protein sequence ID" value="NOV41453.1"/>
    <property type="molecule type" value="Transcribed_RNA"/>
</dbReference>
<dbReference type="GO" id="GO:0000785">
    <property type="term" value="C:chromatin"/>
    <property type="evidence" value="ECO:0007669"/>
    <property type="project" value="TreeGrafter"/>
</dbReference>
<dbReference type="GO" id="GO:0006281">
    <property type="term" value="P:DNA repair"/>
    <property type="evidence" value="ECO:0007669"/>
    <property type="project" value="TreeGrafter"/>
</dbReference>
<name>A0A6M2D5K0_RHIMP</name>
<proteinExistence type="predicted"/>
<dbReference type="InterPro" id="IPR011989">
    <property type="entry name" value="ARM-like"/>
</dbReference>
<evidence type="ECO:0000256" key="4">
    <source>
        <dbReference type="ARBA" id="ARBA00023242"/>
    </source>
</evidence>
<dbReference type="Pfam" id="PF20168">
    <property type="entry name" value="PDS5"/>
    <property type="match status" value="1"/>
</dbReference>
<accession>A0A6M2D5K0</accession>
<dbReference type="VEuPathDB" id="VectorBase:LOC119176022"/>
<keyword evidence="3" id="KW-0498">Mitosis</keyword>
<dbReference type="GO" id="GO:0005634">
    <property type="term" value="C:nucleus"/>
    <property type="evidence" value="ECO:0007669"/>
    <property type="project" value="UniProtKB-SubCell"/>
</dbReference>
<dbReference type="OrthoDB" id="6500556at2759"/>
<evidence type="ECO:0000256" key="3">
    <source>
        <dbReference type="ARBA" id="ARBA00022776"/>
    </source>
</evidence>
<keyword evidence="2" id="KW-0132">Cell division</keyword>
<dbReference type="GO" id="GO:0007064">
    <property type="term" value="P:mitotic sister chromatid cohesion"/>
    <property type="evidence" value="ECO:0007669"/>
    <property type="project" value="InterPro"/>
</dbReference>
<dbReference type="AlphaFoldDB" id="A0A6M2D5K0"/>
<organism evidence="6">
    <name type="scientific">Rhipicephalus microplus</name>
    <name type="common">Cattle tick</name>
    <name type="synonym">Boophilus microplus</name>
    <dbReference type="NCBI Taxonomy" id="6941"/>
    <lineage>
        <taxon>Eukaryota</taxon>
        <taxon>Metazoa</taxon>
        <taxon>Ecdysozoa</taxon>
        <taxon>Arthropoda</taxon>
        <taxon>Chelicerata</taxon>
        <taxon>Arachnida</taxon>
        <taxon>Acari</taxon>
        <taxon>Parasitiformes</taxon>
        <taxon>Ixodida</taxon>
        <taxon>Ixodoidea</taxon>
        <taxon>Ixodidae</taxon>
        <taxon>Rhipicephalinae</taxon>
        <taxon>Rhipicephalus</taxon>
        <taxon>Boophilus</taxon>
    </lineage>
</organism>
<comment type="subcellular location">
    <subcellularLocation>
        <location evidence="1">Nucleus</location>
    </subcellularLocation>
</comment>
<keyword evidence="5" id="KW-0131">Cell cycle</keyword>